<evidence type="ECO:0000313" key="1">
    <source>
        <dbReference type="EMBL" id="CAD7444860.1"/>
    </source>
</evidence>
<sequence length="202" mass="21867">MTGPELQDGASRVRSPRAARLLADTSSSRRGNLSHCVVGEFLVIFPRRDLAAILGVALTPREKEGDRSGESTMNSEHAGVWDINFKGGPVGPRHIINCSSLESRETSVPLISGVAKINIQGKDHLPLAYLCTASYDLEEIYLRLRVGRLGNYLKVGWRGILRTSSLDSNPGIIIGSPVYCESGVLNHSTTYAGFMEAVESTP</sequence>
<dbReference type="AlphaFoldDB" id="A0A7R9F0P0"/>
<proteinExistence type="predicted"/>
<name>A0A7R9F0P0_9NEOP</name>
<protein>
    <submittedName>
        <fullName evidence="1">Uncharacterized protein</fullName>
    </submittedName>
</protein>
<dbReference type="EMBL" id="OD566924">
    <property type="protein sequence ID" value="CAD7444860.1"/>
    <property type="molecule type" value="Genomic_DNA"/>
</dbReference>
<accession>A0A7R9F0P0</accession>
<organism evidence="1">
    <name type="scientific">Timema bartmani</name>
    <dbReference type="NCBI Taxonomy" id="61472"/>
    <lineage>
        <taxon>Eukaryota</taxon>
        <taxon>Metazoa</taxon>
        <taxon>Ecdysozoa</taxon>
        <taxon>Arthropoda</taxon>
        <taxon>Hexapoda</taxon>
        <taxon>Insecta</taxon>
        <taxon>Pterygota</taxon>
        <taxon>Neoptera</taxon>
        <taxon>Polyneoptera</taxon>
        <taxon>Phasmatodea</taxon>
        <taxon>Timematodea</taxon>
        <taxon>Timematoidea</taxon>
        <taxon>Timematidae</taxon>
        <taxon>Timema</taxon>
    </lineage>
</organism>
<gene>
    <name evidence="1" type="ORF">TBIB3V08_LOCUS7225</name>
</gene>
<reference evidence="1" key="1">
    <citation type="submission" date="2020-11" db="EMBL/GenBank/DDBJ databases">
        <authorList>
            <person name="Tran Van P."/>
        </authorList>
    </citation>
    <scope>NUCLEOTIDE SEQUENCE</scope>
</reference>